<dbReference type="Proteomes" id="UP000076038">
    <property type="component" value="Chromosome"/>
</dbReference>
<dbReference type="GO" id="GO:0008610">
    <property type="term" value="P:lipid biosynthetic process"/>
    <property type="evidence" value="ECO:0007669"/>
    <property type="project" value="UniProtKB-ARBA"/>
</dbReference>
<accession>A0A143QQ54</accession>
<keyword evidence="2" id="KW-0808">Transferase</keyword>
<dbReference type="PANTHER" id="PTHR45527">
    <property type="entry name" value="NONRIBOSOMAL PEPTIDE SYNTHETASE"/>
    <property type="match status" value="1"/>
</dbReference>
<dbReference type="AlphaFoldDB" id="A0A143QQ54"/>
<evidence type="ECO:0000259" key="1">
    <source>
        <dbReference type="Pfam" id="PF00668"/>
    </source>
</evidence>
<dbReference type="Gene3D" id="3.30.559.30">
    <property type="entry name" value="Nonribosomal peptide synthetase, condensation domain"/>
    <property type="match status" value="1"/>
</dbReference>
<name>A0A143QQ54_RHOFA</name>
<dbReference type="SUPFAM" id="SSF52777">
    <property type="entry name" value="CoA-dependent acyltransferases"/>
    <property type="match status" value="2"/>
</dbReference>
<keyword evidence="3" id="KW-1185">Reference proteome</keyword>
<reference evidence="3" key="2">
    <citation type="submission" date="2016-04" db="EMBL/GenBank/DDBJ databases">
        <title>Complete Genome and Plasmid Sequences for Rhodococcus fascians D188 and Draft Sequences for Rhodococcus spp. Isolates PBTS 1 and PBTS 2.</title>
        <authorList>
            <person name="Stamer R."/>
            <person name="Vereecke D."/>
            <person name="Zhang Y."/>
            <person name="Schilkey F."/>
            <person name="Devitt N."/>
            <person name="Randall J."/>
        </authorList>
    </citation>
    <scope>NUCLEOTIDE SEQUENCE [LARGE SCALE GENOMIC DNA]</scope>
    <source>
        <strain evidence="3">PBTS2</strain>
    </source>
</reference>
<dbReference type="Pfam" id="PF00668">
    <property type="entry name" value="Condensation"/>
    <property type="match status" value="1"/>
</dbReference>
<gene>
    <name evidence="2" type="primary">papA3_3</name>
    <name evidence="2" type="ORF">A3Q41_03341</name>
</gene>
<dbReference type="KEGG" id="rhs:A3Q41_03341"/>
<dbReference type="EMBL" id="CP015220">
    <property type="protein sequence ID" value="AMY24632.1"/>
    <property type="molecule type" value="Genomic_DNA"/>
</dbReference>
<dbReference type="OrthoDB" id="9789603at2"/>
<dbReference type="GO" id="GO:0016746">
    <property type="term" value="F:acyltransferase activity"/>
    <property type="evidence" value="ECO:0007669"/>
    <property type="project" value="UniProtKB-KW"/>
</dbReference>
<dbReference type="PANTHER" id="PTHR45527:SF1">
    <property type="entry name" value="FATTY ACID SYNTHASE"/>
    <property type="match status" value="1"/>
</dbReference>
<evidence type="ECO:0000313" key="2">
    <source>
        <dbReference type="EMBL" id="AMY24632.1"/>
    </source>
</evidence>
<organism evidence="2 3">
    <name type="scientific">Rhodococcoides fascians</name>
    <name type="common">Rhodococcus fascians</name>
    <dbReference type="NCBI Taxonomy" id="1828"/>
    <lineage>
        <taxon>Bacteria</taxon>
        <taxon>Bacillati</taxon>
        <taxon>Actinomycetota</taxon>
        <taxon>Actinomycetes</taxon>
        <taxon>Mycobacteriales</taxon>
        <taxon>Nocardiaceae</taxon>
        <taxon>Rhodococcoides</taxon>
    </lineage>
</organism>
<dbReference type="RefSeq" id="WP_048320243.1">
    <property type="nucleotide sequence ID" value="NZ_CP015220.1"/>
</dbReference>
<feature type="domain" description="Condensation" evidence="1">
    <location>
        <begin position="54"/>
        <end position="447"/>
    </location>
</feature>
<dbReference type="InterPro" id="IPR023213">
    <property type="entry name" value="CAT-like_dom_sf"/>
</dbReference>
<dbReference type="EC" id="2.3.1.-" evidence="2"/>
<protein>
    <submittedName>
        <fullName evidence="2">Acyltransferase papA3</fullName>
        <ecNumber evidence="2">2.3.1.-</ecNumber>
    </submittedName>
</protein>
<sequence length="457" mass="50285">MRVTSITEYHPAAGVVVEFTADVTGDAQRSPIPPSFNQRFHLGDLGEARRVWIAGTFDVPGRIDVDALEWAFARLIDRHDTLRSSFVQATDGLDRMLHRPGSVEIAASNRTEFGCPTELREHLRRILELRCDARRFPSYTCVAIDRPDVSTVVCAFDHSNVDALSIAVTVDEVRAWYDAYRRCPSNPNIELSPVGGFVDYCRIEATEPAVDRHDERMVRWSEFLVRCGGTTPSFPFDLGLADGETATQATLVAPILDADRTAEFERLCTRSGGGMFAGVVAAIGQACAAIGGPRQIPFLFPLHTRHEDRFRRALGWFTTNAPMTVDVGDVLVDTIAAAQREFRAALPLSTVPIPQVLASLGDTFTLSRNDVFMVSYIDYTRIEGHRRLEESNAHHVSNATVSDDAQFWVSRTASGLALRARFPDTVLGHSVMTAFSDALVALLAEATDEAATTALTR</sequence>
<dbReference type="PATRIC" id="fig|1653479.3.peg.3389"/>
<dbReference type="GO" id="GO:0005737">
    <property type="term" value="C:cytoplasm"/>
    <property type="evidence" value="ECO:0007669"/>
    <property type="project" value="TreeGrafter"/>
</dbReference>
<dbReference type="InterPro" id="IPR001242">
    <property type="entry name" value="Condensation_dom"/>
</dbReference>
<dbReference type="GO" id="GO:0043041">
    <property type="term" value="P:amino acid activation for nonribosomal peptide biosynthetic process"/>
    <property type="evidence" value="ECO:0007669"/>
    <property type="project" value="TreeGrafter"/>
</dbReference>
<proteinExistence type="predicted"/>
<keyword evidence="2" id="KW-0012">Acyltransferase</keyword>
<dbReference type="GO" id="GO:0044550">
    <property type="term" value="P:secondary metabolite biosynthetic process"/>
    <property type="evidence" value="ECO:0007669"/>
    <property type="project" value="TreeGrafter"/>
</dbReference>
<reference evidence="2 3" key="1">
    <citation type="journal article" date="2016" name="Genome Announc.">
        <title>Complete Genome and Plasmid Sequences for Rhodococcus fascians D188 and Draft Sequences for Rhodococcus Isolates PBTS 1 and PBTS 2.</title>
        <authorList>
            <person name="Stamler R.A."/>
            <person name="Vereecke D."/>
            <person name="Zhang Y."/>
            <person name="Schilkey F."/>
            <person name="Devitt N."/>
            <person name="Randall J.J."/>
        </authorList>
    </citation>
    <scope>NUCLEOTIDE SEQUENCE [LARGE SCALE GENOMIC DNA]</scope>
    <source>
        <strain evidence="2 3">PBTS2</strain>
    </source>
</reference>
<dbReference type="GO" id="GO:0031177">
    <property type="term" value="F:phosphopantetheine binding"/>
    <property type="evidence" value="ECO:0007669"/>
    <property type="project" value="TreeGrafter"/>
</dbReference>
<evidence type="ECO:0000313" key="3">
    <source>
        <dbReference type="Proteomes" id="UP000076038"/>
    </source>
</evidence>
<dbReference type="Gene3D" id="3.30.559.10">
    <property type="entry name" value="Chloramphenicol acetyltransferase-like domain"/>
    <property type="match status" value="1"/>
</dbReference>